<sequence length="133" mass="14359">MDFKALLERDSLLSHFDMKLQDLNPGQVTLSMPVTDKVRQPFGYLHGGATVALCETAASIGATGLIDISSQIAFGLEINANHIASVKEGTIYAAASIIHQGSATQVWEVRVTDDSKRLVSIARCTMAVKEKVR</sequence>
<reference evidence="4 5" key="1">
    <citation type="submission" date="2019-01" db="EMBL/GenBank/DDBJ databases">
        <title>Draft genome sequences of the type strains of six Macrococcus species.</title>
        <authorList>
            <person name="Mazhar S."/>
            <person name="Altermann E."/>
            <person name="Hill C."/>
            <person name="Mcauliffe O."/>
        </authorList>
    </citation>
    <scope>NUCLEOTIDE SEQUENCE [LARGE SCALE GENOMIC DNA]</scope>
    <source>
        <strain evidence="4 5">CCM4809</strain>
    </source>
</reference>
<protein>
    <submittedName>
        <fullName evidence="4">PaaI family thioesterase</fullName>
    </submittedName>
</protein>
<gene>
    <name evidence="4" type="ORF">ERX37_05175</name>
</gene>
<organism evidence="4 5">
    <name type="scientific">Macrococcus hajekii</name>
    <dbReference type="NCBI Taxonomy" id="198482"/>
    <lineage>
        <taxon>Bacteria</taxon>
        <taxon>Bacillati</taxon>
        <taxon>Bacillota</taxon>
        <taxon>Bacilli</taxon>
        <taxon>Bacillales</taxon>
        <taxon>Staphylococcaceae</taxon>
        <taxon>Macrococcus</taxon>
    </lineage>
</organism>
<accession>A0A4R6BP85</accession>
<proteinExistence type="inferred from homology"/>
<dbReference type="OrthoDB" id="9798208at2"/>
<dbReference type="InterPro" id="IPR003736">
    <property type="entry name" value="PAAI_dom"/>
</dbReference>
<dbReference type="PANTHER" id="PTHR43240:SF5">
    <property type="entry name" value="1,4-DIHYDROXY-2-NAPHTHOYL-COA THIOESTERASE 1"/>
    <property type="match status" value="1"/>
</dbReference>
<feature type="domain" description="Thioesterase" evidence="3">
    <location>
        <begin position="42"/>
        <end position="119"/>
    </location>
</feature>
<evidence type="ECO:0000259" key="3">
    <source>
        <dbReference type="Pfam" id="PF03061"/>
    </source>
</evidence>
<dbReference type="Pfam" id="PF03061">
    <property type="entry name" value="4HBT"/>
    <property type="match status" value="1"/>
</dbReference>
<evidence type="ECO:0000256" key="2">
    <source>
        <dbReference type="ARBA" id="ARBA00022801"/>
    </source>
</evidence>
<keyword evidence="5" id="KW-1185">Reference proteome</keyword>
<dbReference type="Proteomes" id="UP000295328">
    <property type="component" value="Unassembled WGS sequence"/>
</dbReference>
<evidence type="ECO:0000313" key="4">
    <source>
        <dbReference type="EMBL" id="TDM03477.1"/>
    </source>
</evidence>
<dbReference type="EMBL" id="SCWE01000001">
    <property type="protein sequence ID" value="TDM03477.1"/>
    <property type="molecule type" value="Genomic_DNA"/>
</dbReference>
<evidence type="ECO:0000256" key="1">
    <source>
        <dbReference type="ARBA" id="ARBA00008324"/>
    </source>
</evidence>
<dbReference type="CDD" id="cd03443">
    <property type="entry name" value="PaaI_thioesterase"/>
    <property type="match status" value="1"/>
</dbReference>
<dbReference type="PANTHER" id="PTHR43240">
    <property type="entry name" value="1,4-DIHYDROXY-2-NAPHTHOYL-COA THIOESTERASE 1"/>
    <property type="match status" value="1"/>
</dbReference>
<dbReference type="AlphaFoldDB" id="A0A4R6BP85"/>
<keyword evidence="2" id="KW-0378">Hydrolase</keyword>
<dbReference type="RefSeq" id="WP_133429573.1">
    <property type="nucleotide sequence ID" value="NZ_BMCC01000001.1"/>
</dbReference>
<comment type="caution">
    <text evidence="4">The sequence shown here is derived from an EMBL/GenBank/DDBJ whole genome shotgun (WGS) entry which is preliminary data.</text>
</comment>
<dbReference type="NCBIfam" id="TIGR00369">
    <property type="entry name" value="unchar_dom_1"/>
    <property type="match status" value="1"/>
</dbReference>
<comment type="similarity">
    <text evidence="1">Belongs to the thioesterase PaaI family.</text>
</comment>
<name>A0A4R6BP85_9STAP</name>
<dbReference type="Gene3D" id="3.10.129.10">
    <property type="entry name" value="Hotdog Thioesterase"/>
    <property type="match status" value="1"/>
</dbReference>
<dbReference type="InterPro" id="IPR006683">
    <property type="entry name" value="Thioestr_dom"/>
</dbReference>
<dbReference type="InterPro" id="IPR029069">
    <property type="entry name" value="HotDog_dom_sf"/>
</dbReference>
<dbReference type="GO" id="GO:0061522">
    <property type="term" value="F:1,4-dihydroxy-2-naphthoyl-CoA thioesterase activity"/>
    <property type="evidence" value="ECO:0007669"/>
    <property type="project" value="TreeGrafter"/>
</dbReference>
<evidence type="ECO:0000313" key="5">
    <source>
        <dbReference type="Proteomes" id="UP000295328"/>
    </source>
</evidence>
<dbReference type="SUPFAM" id="SSF54637">
    <property type="entry name" value="Thioesterase/thiol ester dehydrase-isomerase"/>
    <property type="match status" value="1"/>
</dbReference>
<dbReference type="GO" id="GO:0005829">
    <property type="term" value="C:cytosol"/>
    <property type="evidence" value="ECO:0007669"/>
    <property type="project" value="TreeGrafter"/>
</dbReference>